<dbReference type="EMBL" id="MT024865">
    <property type="protein sequence ID" value="QIN94042.1"/>
    <property type="molecule type" value="Genomic_DNA"/>
</dbReference>
<organism evidence="2 3">
    <name type="scientific">Streptomyces phage Wakanda</name>
    <dbReference type="NCBI Taxonomy" id="2713267"/>
    <lineage>
        <taxon>Viruses</taxon>
        <taxon>Duplodnaviria</taxon>
        <taxon>Heunggongvirae</taxon>
        <taxon>Uroviricota</taxon>
        <taxon>Caudoviricetes</taxon>
        <taxon>Stanwilliamsviridae</taxon>
        <taxon>Loccivirinae</taxon>
        <taxon>Wakandavirus</taxon>
        <taxon>Wakandavirus wakanda</taxon>
    </lineage>
</organism>
<protein>
    <submittedName>
        <fullName evidence="2">Uncharacterized protein</fullName>
    </submittedName>
</protein>
<dbReference type="Proteomes" id="UP000501266">
    <property type="component" value="Segment"/>
</dbReference>
<dbReference type="GeneID" id="77927886"/>
<dbReference type="RefSeq" id="YP_010652132.1">
    <property type="nucleotide sequence ID" value="NC_070785.1"/>
</dbReference>
<gene>
    <name evidence="2" type="primary">49</name>
    <name evidence="2" type="ORF">SEA_WAKANDA_49</name>
</gene>
<proteinExistence type="predicted"/>
<feature type="region of interest" description="Disordered" evidence="1">
    <location>
        <begin position="64"/>
        <end position="112"/>
    </location>
</feature>
<evidence type="ECO:0000256" key="1">
    <source>
        <dbReference type="SAM" id="MobiDB-lite"/>
    </source>
</evidence>
<accession>A0A6G8R1G9</accession>
<reference evidence="2 3" key="1">
    <citation type="submission" date="2020-02" db="EMBL/GenBank/DDBJ databases">
        <authorList>
            <person name="Bullock J.N."/>
            <person name="Barnes M.L."/>
            <person name="Kankolongo K.M."/>
            <person name="Dejene B.A."/>
            <person name="Lindsay P.E."/>
            <person name="Bhuiyan S."/>
            <person name="Nayek S."/>
            <person name="Hughes L.E."/>
            <person name="Garlena R.A."/>
            <person name="Russell D.A."/>
            <person name="Pope W.H."/>
            <person name="Jacobs-Sera D."/>
            <person name="Hatfull G.F."/>
        </authorList>
    </citation>
    <scope>NUCLEOTIDE SEQUENCE [LARGE SCALE GENOMIC DNA]</scope>
</reference>
<evidence type="ECO:0000313" key="3">
    <source>
        <dbReference type="Proteomes" id="UP000501266"/>
    </source>
</evidence>
<evidence type="ECO:0000313" key="2">
    <source>
        <dbReference type="EMBL" id="QIN94042.1"/>
    </source>
</evidence>
<keyword evidence="3" id="KW-1185">Reference proteome</keyword>
<sequence length="112" mass="12143">MTIKIKRAPQYETFGNELDAEVALLQAASAIDMAIYLAVQSGNVEKLLDGAAMWIGMAERLANGLESDDDDEPKDNPNKPPFGFCNGPTSEPVTPDVIMEAEPTEEENDEDA</sequence>
<name>A0A6G8R1G9_9CAUD</name>
<dbReference type="KEGG" id="vg:77927886"/>
<feature type="compositionally biased region" description="Acidic residues" evidence="1">
    <location>
        <begin position="102"/>
        <end position="112"/>
    </location>
</feature>